<accession>A0A858SYT8</accession>
<keyword evidence="1" id="KW-0812">Transmembrane</keyword>
<feature type="transmembrane region" description="Helical" evidence="1">
    <location>
        <begin position="12"/>
        <end position="32"/>
    </location>
</feature>
<keyword evidence="1" id="KW-1133">Transmembrane helix</keyword>
<keyword evidence="3" id="KW-1185">Reference proteome</keyword>
<dbReference type="Proteomes" id="UP000503308">
    <property type="component" value="Chromosome"/>
</dbReference>
<dbReference type="NCBIfam" id="TIGR03370">
    <property type="entry name" value="VPLPA-CTERM"/>
    <property type="match status" value="1"/>
</dbReference>
<organism evidence="2 3">
    <name type="scientific">Roseobacter ponti</name>
    <dbReference type="NCBI Taxonomy" id="1891787"/>
    <lineage>
        <taxon>Bacteria</taxon>
        <taxon>Pseudomonadati</taxon>
        <taxon>Pseudomonadota</taxon>
        <taxon>Alphaproteobacteria</taxon>
        <taxon>Rhodobacterales</taxon>
        <taxon>Roseobacteraceae</taxon>
        <taxon>Roseobacter</taxon>
    </lineage>
</organism>
<name>A0A858SYT8_9RHOB</name>
<protein>
    <submittedName>
        <fullName evidence="2">VPLPA-CTERM sorting domain-containing protein</fullName>
    </submittedName>
</protein>
<gene>
    <name evidence="2" type="ORF">G3256_08090</name>
</gene>
<dbReference type="InterPro" id="IPR022472">
    <property type="entry name" value="VPLPA-CTERM"/>
</dbReference>
<dbReference type="EMBL" id="CP048788">
    <property type="protein sequence ID" value="QJF53158.1"/>
    <property type="molecule type" value="Genomic_DNA"/>
</dbReference>
<proteinExistence type="predicted"/>
<dbReference type="AlphaFoldDB" id="A0A858SYT8"/>
<dbReference type="RefSeq" id="WP_169642373.1">
    <property type="nucleotide sequence ID" value="NZ_CP048788.1"/>
</dbReference>
<keyword evidence="1" id="KW-0472">Membrane</keyword>
<sequence length="38" mass="3963">MRTTVFASQVSPVPLPAGASLLLAGLAMIGLLKRRRAV</sequence>
<evidence type="ECO:0000313" key="2">
    <source>
        <dbReference type="EMBL" id="QJF53158.1"/>
    </source>
</evidence>
<dbReference type="KEGG" id="rpon:G3256_08090"/>
<evidence type="ECO:0000256" key="1">
    <source>
        <dbReference type="SAM" id="Phobius"/>
    </source>
</evidence>
<reference evidence="2 3" key="1">
    <citation type="submission" date="2020-02" db="EMBL/GenBank/DDBJ databases">
        <title>Genome sequence of Roseobacter ponti.</title>
        <authorList>
            <person name="Hollensteiner J."/>
            <person name="Schneider D."/>
            <person name="Poehlein A."/>
            <person name="Daniel R."/>
        </authorList>
    </citation>
    <scope>NUCLEOTIDE SEQUENCE [LARGE SCALE GENOMIC DNA]</scope>
    <source>
        <strain evidence="2 3">DSM 106830</strain>
    </source>
</reference>
<evidence type="ECO:0000313" key="3">
    <source>
        <dbReference type="Proteomes" id="UP000503308"/>
    </source>
</evidence>